<sequence>MNRRHFIKQLSVLTAVGVTLKTSLVNAAFKVKQFTQRYVRPPGSLAEDDFISQCIRCNQCAEICPNNCIKFFGSENGIASHGTPYISPREKACILCMKCGDVCPSGAIQPVKRELTPIIEQVNMGIARVDKQLCLSWQGKSCGVCYRACPLQDKAIIVGFMEQPEVLDACVGCGLCESSCIQIPQAIKIIPSHTLDQLRSS</sequence>
<dbReference type="PANTHER" id="PTHR43122">
    <property type="entry name" value="FERREDOXIN SUBUNIT OF PYRUVATE:FLAVODOXIN OXIDOREDUCTASE-RELATED"/>
    <property type="match status" value="1"/>
</dbReference>
<evidence type="ECO:0000256" key="2">
    <source>
        <dbReference type="ARBA" id="ARBA00023004"/>
    </source>
</evidence>
<dbReference type="Pfam" id="PF12838">
    <property type="entry name" value="Fer4_7"/>
    <property type="match status" value="1"/>
</dbReference>
<dbReference type="InterPro" id="IPR017900">
    <property type="entry name" value="4Fe4S_Fe_S_CS"/>
</dbReference>
<accession>A0ABX5WX95</accession>
<evidence type="ECO:0000256" key="4">
    <source>
        <dbReference type="SAM" id="SignalP"/>
    </source>
</evidence>
<feature type="domain" description="4Fe-4S ferredoxin-type" evidence="5">
    <location>
        <begin position="82"/>
        <end position="113"/>
    </location>
</feature>
<gene>
    <name evidence="6" type="ORF">FM037_02535</name>
</gene>
<feature type="domain" description="4Fe-4S ferredoxin-type" evidence="5">
    <location>
        <begin position="43"/>
        <end position="74"/>
    </location>
</feature>
<dbReference type="InterPro" id="IPR017896">
    <property type="entry name" value="4Fe4S_Fe-S-bd"/>
</dbReference>
<dbReference type="PROSITE" id="PS00198">
    <property type="entry name" value="4FE4S_FER_1"/>
    <property type="match status" value="1"/>
</dbReference>
<evidence type="ECO:0000259" key="5">
    <source>
        <dbReference type="PROSITE" id="PS51379"/>
    </source>
</evidence>
<proteinExistence type="predicted"/>
<reference evidence="6 7" key="1">
    <citation type="submission" date="2019-07" db="EMBL/GenBank/DDBJ databases">
        <title>Shewanella sp. YLB-06 whole genomic sequence.</title>
        <authorList>
            <person name="Yu L."/>
        </authorList>
    </citation>
    <scope>NUCLEOTIDE SEQUENCE [LARGE SCALE GENOMIC DNA]</scope>
    <source>
        <strain evidence="6 7">YLB-06</strain>
    </source>
</reference>
<dbReference type="Proteomes" id="UP000315947">
    <property type="component" value="Chromosome"/>
</dbReference>
<dbReference type="RefSeq" id="WP_144044709.1">
    <property type="nucleotide sequence ID" value="NZ_CP041614.1"/>
</dbReference>
<evidence type="ECO:0000256" key="1">
    <source>
        <dbReference type="ARBA" id="ARBA00022723"/>
    </source>
</evidence>
<dbReference type="PROSITE" id="PS51379">
    <property type="entry name" value="4FE4S_FER_2"/>
    <property type="match status" value="3"/>
</dbReference>
<keyword evidence="2" id="KW-0408">Iron</keyword>
<name>A0ABX5WX95_9GAMM</name>
<keyword evidence="3" id="KW-0411">Iron-sulfur</keyword>
<dbReference type="EMBL" id="CP041614">
    <property type="protein sequence ID" value="QDO82318.1"/>
    <property type="molecule type" value="Genomic_DNA"/>
</dbReference>
<protein>
    <submittedName>
        <fullName evidence="6">4Fe-4S dicluster domain-containing protein</fullName>
    </submittedName>
</protein>
<dbReference type="SUPFAM" id="SSF54862">
    <property type="entry name" value="4Fe-4S ferredoxins"/>
    <property type="match status" value="1"/>
</dbReference>
<dbReference type="PANTHER" id="PTHR43122:SF1">
    <property type="entry name" value="IRON-SULFUR-BINDING PROTEIN"/>
    <property type="match status" value="1"/>
</dbReference>
<evidence type="ECO:0000313" key="7">
    <source>
        <dbReference type="Proteomes" id="UP000315947"/>
    </source>
</evidence>
<keyword evidence="1" id="KW-0479">Metal-binding</keyword>
<dbReference type="Gene3D" id="3.30.70.20">
    <property type="match status" value="2"/>
</dbReference>
<feature type="chain" id="PRO_5046444265" evidence="4">
    <location>
        <begin position="28"/>
        <end position="201"/>
    </location>
</feature>
<evidence type="ECO:0000313" key="6">
    <source>
        <dbReference type="EMBL" id="QDO82318.1"/>
    </source>
</evidence>
<dbReference type="Pfam" id="PF12800">
    <property type="entry name" value="Fer4_4"/>
    <property type="match status" value="2"/>
</dbReference>
<evidence type="ECO:0000256" key="3">
    <source>
        <dbReference type="ARBA" id="ARBA00023014"/>
    </source>
</evidence>
<dbReference type="CDD" id="cd16373">
    <property type="entry name" value="DMSOR_beta_like"/>
    <property type="match status" value="1"/>
</dbReference>
<feature type="signal peptide" evidence="4">
    <location>
        <begin position="1"/>
        <end position="27"/>
    </location>
</feature>
<keyword evidence="7" id="KW-1185">Reference proteome</keyword>
<keyword evidence="4" id="KW-0732">Signal</keyword>
<organism evidence="6 7">
    <name type="scientific">Shewanella psychropiezotolerans</name>
    <dbReference type="NCBI Taxonomy" id="2593655"/>
    <lineage>
        <taxon>Bacteria</taxon>
        <taxon>Pseudomonadati</taxon>
        <taxon>Pseudomonadota</taxon>
        <taxon>Gammaproteobacteria</taxon>
        <taxon>Alteromonadales</taxon>
        <taxon>Shewanellaceae</taxon>
        <taxon>Shewanella</taxon>
    </lineage>
</organism>
<feature type="domain" description="4Fe-4S ferredoxin-type" evidence="5">
    <location>
        <begin position="162"/>
        <end position="192"/>
    </location>
</feature>